<dbReference type="Proteomes" id="UP000003240">
    <property type="component" value="Unassembled WGS sequence"/>
</dbReference>
<gene>
    <name evidence="1" type="ORF">ALO_14562</name>
</gene>
<comment type="caution">
    <text evidence="1">The sequence shown here is derived from an EMBL/GenBank/DDBJ whole genome shotgun (WGS) entry which is preliminary data.</text>
</comment>
<keyword evidence="2" id="KW-1185">Reference proteome</keyword>
<protein>
    <submittedName>
        <fullName evidence="1">Uncharacterized protein</fullName>
    </submittedName>
</protein>
<evidence type="ECO:0000313" key="1">
    <source>
        <dbReference type="EMBL" id="EGO63245.1"/>
    </source>
</evidence>
<accession>F7NLE0</accession>
<dbReference type="AlphaFoldDB" id="F7NLE0"/>
<name>F7NLE0_9FIRM</name>
<dbReference type="EMBL" id="AFGF01000126">
    <property type="protein sequence ID" value="EGO63245.1"/>
    <property type="molecule type" value="Genomic_DNA"/>
</dbReference>
<proteinExistence type="predicted"/>
<dbReference type="STRING" id="1009370.ALO_14562"/>
<sequence>MKLRQPFDRVSVETVPIPANFFRKMGVKINHSMAG</sequence>
<organism evidence="1 2">
    <name type="scientific">Acetonema longum DSM 6540</name>
    <dbReference type="NCBI Taxonomy" id="1009370"/>
    <lineage>
        <taxon>Bacteria</taxon>
        <taxon>Bacillati</taxon>
        <taxon>Bacillota</taxon>
        <taxon>Negativicutes</taxon>
        <taxon>Acetonemataceae</taxon>
        <taxon>Acetonema</taxon>
    </lineage>
</organism>
<reference evidence="1 2" key="1">
    <citation type="journal article" date="2011" name="EMBO J.">
        <title>Structural diversity of bacterial flagellar motors.</title>
        <authorList>
            <person name="Chen S."/>
            <person name="Beeby M."/>
            <person name="Murphy G.E."/>
            <person name="Leadbetter J.R."/>
            <person name="Hendrixson D.R."/>
            <person name="Briegel A."/>
            <person name="Li Z."/>
            <person name="Shi J."/>
            <person name="Tocheva E.I."/>
            <person name="Muller A."/>
            <person name="Dobro M.J."/>
            <person name="Jensen G.J."/>
        </authorList>
    </citation>
    <scope>NUCLEOTIDE SEQUENCE [LARGE SCALE GENOMIC DNA]</scope>
    <source>
        <strain evidence="1 2">DSM 6540</strain>
    </source>
</reference>
<evidence type="ECO:0000313" key="2">
    <source>
        <dbReference type="Proteomes" id="UP000003240"/>
    </source>
</evidence>